<evidence type="ECO:0000313" key="2">
    <source>
        <dbReference type="EMBL" id="KAE8140291.1"/>
    </source>
</evidence>
<proteinExistence type="predicted"/>
<dbReference type="RefSeq" id="XP_031916354.1">
    <property type="nucleotide sequence ID" value="XM_032059970.1"/>
</dbReference>
<protein>
    <submittedName>
        <fullName evidence="2">Uncharacterized protein</fullName>
    </submittedName>
</protein>
<dbReference type="GeneID" id="43644180"/>
<accession>A0A5N6T1X7</accession>
<dbReference type="EMBL" id="ML743562">
    <property type="protein sequence ID" value="KAE8140291.1"/>
    <property type="molecule type" value="Genomic_DNA"/>
</dbReference>
<keyword evidence="1" id="KW-0732">Signal</keyword>
<evidence type="ECO:0000313" key="3">
    <source>
        <dbReference type="Proteomes" id="UP000325672"/>
    </source>
</evidence>
<dbReference type="AlphaFoldDB" id="A0A5N6T1X7"/>
<feature type="signal peptide" evidence="1">
    <location>
        <begin position="1"/>
        <end position="28"/>
    </location>
</feature>
<sequence>MQRYRWGAHKFLCLARLLVMHLLDSVMIALSRSILNGLEPVGVSCMLPIHLGLDLSTPSEEHPCQIGYSRRTFDRILTGPRSLGGIYYRLEGLFRAYFSTLESGPRTVFVENSKTHMAIRRNTKGLSTREWSDAMKLIHKEVIGRPQ</sequence>
<name>A0A5N6T1X7_ASPPS</name>
<feature type="chain" id="PRO_5024848683" evidence="1">
    <location>
        <begin position="29"/>
        <end position="147"/>
    </location>
</feature>
<evidence type="ECO:0000256" key="1">
    <source>
        <dbReference type="SAM" id="SignalP"/>
    </source>
</evidence>
<gene>
    <name evidence="2" type="ORF">BDV38DRAFT_28312</name>
</gene>
<dbReference type="Proteomes" id="UP000325672">
    <property type="component" value="Unassembled WGS sequence"/>
</dbReference>
<reference evidence="2 3" key="1">
    <citation type="submission" date="2019-04" db="EMBL/GenBank/DDBJ databases">
        <title>Friends and foes A comparative genomics study of 23 Aspergillus species from section Flavi.</title>
        <authorList>
            <consortium name="DOE Joint Genome Institute"/>
            <person name="Kjaerbolling I."/>
            <person name="Vesth T."/>
            <person name="Frisvad J.C."/>
            <person name="Nybo J.L."/>
            <person name="Theobald S."/>
            <person name="Kildgaard S."/>
            <person name="Isbrandt T."/>
            <person name="Kuo A."/>
            <person name="Sato A."/>
            <person name="Lyhne E.K."/>
            <person name="Kogle M.E."/>
            <person name="Wiebenga A."/>
            <person name="Kun R.S."/>
            <person name="Lubbers R.J."/>
            <person name="Makela M.R."/>
            <person name="Barry K."/>
            <person name="Chovatia M."/>
            <person name="Clum A."/>
            <person name="Daum C."/>
            <person name="Haridas S."/>
            <person name="He G."/>
            <person name="LaButti K."/>
            <person name="Lipzen A."/>
            <person name="Mondo S."/>
            <person name="Riley R."/>
            <person name="Salamov A."/>
            <person name="Simmons B.A."/>
            <person name="Magnuson J.K."/>
            <person name="Henrissat B."/>
            <person name="Mortensen U.H."/>
            <person name="Larsen T.O."/>
            <person name="Devries R.P."/>
            <person name="Grigoriev I.V."/>
            <person name="Machida M."/>
            <person name="Baker S.E."/>
            <person name="Andersen M.R."/>
        </authorList>
    </citation>
    <scope>NUCLEOTIDE SEQUENCE [LARGE SCALE GENOMIC DNA]</scope>
    <source>
        <strain evidence="2 3">CBS 117625</strain>
    </source>
</reference>
<organism evidence="2 3">
    <name type="scientific">Aspergillus pseudotamarii</name>
    <dbReference type="NCBI Taxonomy" id="132259"/>
    <lineage>
        <taxon>Eukaryota</taxon>
        <taxon>Fungi</taxon>
        <taxon>Dikarya</taxon>
        <taxon>Ascomycota</taxon>
        <taxon>Pezizomycotina</taxon>
        <taxon>Eurotiomycetes</taxon>
        <taxon>Eurotiomycetidae</taxon>
        <taxon>Eurotiales</taxon>
        <taxon>Aspergillaceae</taxon>
        <taxon>Aspergillus</taxon>
        <taxon>Aspergillus subgen. Circumdati</taxon>
    </lineage>
</organism>
<keyword evidence="3" id="KW-1185">Reference proteome</keyword>